<accession>A0A8J3GE94</accession>
<comment type="caution">
    <text evidence="5">The sequence shown here is derived from an EMBL/GenBank/DDBJ whole genome shotgun (WGS) entry which is preliminary data.</text>
</comment>
<keyword evidence="1 3" id="KW-0732">Signal</keyword>
<evidence type="ECO:0000313" key="6">
    <source>
        <dbReference type="Proteomes" id="UP000642829"/>
    </source>
</evidence>
<dbReference type="AlphaFoldDB" id="A0A8J3GE94"/>
<sequence>MTKWLLLISMLLLTGCASSGTKMDSNQISNIEKGVTKQAELNAMLGNPMSVGFDADGNKTATWVYTRAESDGRNFIPIYGAFDSRMNLQQQMLIVIFNPDGTVKDFNYNDSTNTTRAGIAQ</sequence>
<evidence type="ECO:0000256" key="2">
    <source>
        <dbReference type="ARBA" id="ARBA00023136"/>
    </source>
</evidence>
<gene>
    <name evidence="5" type="ORF">GCM10007047_17970</name>
</gene>
<evidence type="ECO:0000259" key="4">
    <source>
        <dbReference type="Pfam" id="PF04355"/>
    </source>
</evidence>
<evidence type="ECO:0000256" key="3">
    <source>
        <dbReference type="SAM" id="SignalP"/>
    </source>
</evidence>
<proteinExistence type="predicted"/>
<organism evidence="5 6">
    <name type="scientific">Cerasicoccus arenae</name>
    <dbReference type="NCBI Taxonomy" id="424488"/>
    <lineage>
        <taxon>Bacteria</taxon>
        <taxon>Pseudomonadati</taxon>
        <taxon>Verrucomicrobiota</taxon>
        <taxon>Opitutia</taxon>
        <taxon>Puniceicoccales</taxon>
        <taxon>Cerasicoccaceae</taxon>
        <taxon>Cerasicoccus</taxon>
    </lineage>
</organism>
<evidence type="ECO:0000256" key="1">
    <source>
        <dbReference type="ARBA" id="ARBA00022729"/>
    </source>
</evidence>
<keyword evidence="2" id="KW-0472">Membrane</keyword>
<evidence type="ECO:0000313" key="5">
    <source>
        <dbReference type="EMBL" id="GHC01920.1"/>
    </source>
</evidence>
<dbReference type="Pfam" id="PF04355">
    <property type="entry name" value="BamE"/>
    <property type="match status" value="1"/>
</dbReference>
<dbReference type="InterPro" id="IPR037873">
    <property type="entry name" value="BamE-like"/>
</dbReference>
<dbReference type="EMBL" id="BMXG01000010">
    <property type="protein sequence ID" value="GHC01920.1"/>
    <property type="molecule type" value="Genomic_DNA"/>
</dbReference>
<feature type="domain" description="Outer membrane protein assembly factor BamE" evidence="4">
    <location>
        <begin position="20"/>
        <end position="105"/>
    </location>
</feature>
<feature type="chain" id="PRO_5035301521" description="Outer membrane protein assembly factor BamE domain-containing protein" evidence="3">
    <location>
        <begin position="20"/>
        <end position="121"/>
    </location>
</feature>
<name>A0A8J3GE94_9BACT</name>
<feature type="signal peptide" evidence="3">
    <location>
        <begin position="1"/>
        <end position="19"/>
    </location>
</feature>
<reference evidence="5" key="2">
    <citation type="submission" date="2020-09" db="EMBL/GenBank/DDBJ databases">
        <authorList>
            <person name="Sun Q."/>
            <person name="Kim S."/>
        </authorList>
    </citation>
    <scope>NUCLEOTIDE SEQUENCE</scope>
    <source>
        <strain evidence="5">KCTC 12870</strain>
    </source>
</reference>
<keyword evidence="6" id="KW-1185">Reference proteome</keyword>
<dbReference type="Proteomes" id="UP000642829">
    <property type="component" value="Unassembled WGS sequence"/>
</dbReference>
<dbReference type="Gene3D" id="3.30.1450.10">
    <property type="match status" value="1"/>
</dbReference>
<dbReference type="InterPro" id="IPR007450">
    <property type="entry name" value="BamE_dom"/>
</dbReference>
<protein>
    <recommendedName>
        <fullName evidence="4">Outer membrane protein assembly factor BamE domain-containing protein</fullName>
    </recommendedName>
</protein>
<reference evidence="5" key="1">
    <citation type="journal article" date="2014" name="Int. J. Syst. Evol. Microbiol.">
        <title>Complete genome sequence of Corynebacterium casei LMG S-19264T (=DSM 44701T), isolated from a smear-ripened cheese.</title>
        <authorList>
            <consortium name="US DOE Joint Genome Institute (JGI-PGF)"/>
            <person name="Walter F."/>
            <person name="Albersmeier A."/>
            <person name="Kalinowski J."/>
            <person name="Ruckert C."/>
        </authorList>
    </citation>
    <scope>NUCLEOTIDE SEQUENCE</scope>
    <source>
        <strain evidence="5">KCTC 12870</strain>
    </source>
</reference>
<dbReference type="PROSITE" id="PS51257">
    <property type="entry name" value="PROKAR_LIPOPROTEIN"/>
    <property type="match status" value="1"/>
</dbReference>
<dbReference type="GO" id="GO:0019867">
    <property type="term" value="C:outer membrane"/>
    <property type="evidence" value="ECO:0007669"/>
    <property type="project" value="InterPro"/>
</dbReference>